<reference evidence="1 2" key="1">
    <citation type="submission" date="2016-01" db="EMBL/GenBank/DDBJ databases">
        <title>Molecular Mechanisms for transfer of large genomic segments between Enterococcus faecium strains.</title>
        <authorList>
            <person name="Garcia-Solache M.A."/>
            <person name="Lebreton F."/>
            <person name="Mclaughlin R.E."/>
            <person name="Whiteaker J.D."/>
            <person name="Gilmore M.S."/>
            <person name="Rice L.B."/>
        </authorList>
    </citation>
    <scope>NUCLEOTIDE SEQUENCE [LARGE SCALE GENOMIC DNA]</scope>
    <source>
        <strain evidence="1 2">D344RRF x C68</strain>
    </source>
</reference>
<dbReference type="Proteomes" id="UP000070452">
    <property type="component" value="Unassembled WGS sequence"/>
</dbReference>
<proteinExistence type="predicted"/>
<protein>
    <submittedName>
        <fullName evidence="1">Uncharacterized protein</fullName>
    </submittedName>
</protein>
<evidence type="ECO:0000313" key="2">
    <source>
        <dbReference type="Proteomes" id="UP000070452"/>
    </source>
</evidence>
<accession>A0A132P0W7</accession>
<gene>
    <name evidence="1" type="ORF">AWT83_17185</name>
</gene>
<organism evidence="1 2">
    <name type="scientific">Enterococcus faecium</name>
    <name type="common">Streptococcus faecium</name>
    <dbReference type="NCBI Taxonomy" id="1352"/>
    <lineage>
        <taxon>Bacteria</taxon>
        <taxon>Bacillati</taxon>
        <taxon>Bacillota</taxon>
        <taxon>Bacilli</taxon>
        <taxon>Lactobacillales</taxon>
        <taxon>Enterococcaceae</taxon>
        <taxon>Enterococcus</taxon>
    </lineage>
</organism>
<dbReference type="AlphaFoldDB" id="A0A132P0W7"/>
<comment type="caution">
    <text evidence="1">The sequence shown here is derived from an EMBL/GenBank/DDBJ whole genome shotgun (WGS) entry which is preliminary data.</text>
</comment>
<name>A0A132P0W7_ENTFC</name>
<dbReference type="EMBL" id="LRHK01000011">
    <property type="protein sequence ID" value="KWX15965.1"/>
    <property type="molecule type" value="Genomic_DNA"/>
</dbReference>
<evidence type="ECO:0000313" key="1">
    <source>
        <dbReference type="EMBL" id="KWX15965.1"/>
    </source>
</evidence>
<sequence>MVCFLCRSFRFLTIFSHKWGFYHVERKWSETWEAENAFNTKRRKPLRPFVRGGTWVIRG</sequence>